<dbReference type="Proteomes" id="UP000289738">
    <property type="component" value="Chromosome B01"/>
</dbReference>
<proteinExistence type="predicted"/>
<dbReference type="AlphaFoldDB" id="A0A445AQI0"/>
<evidence type="ECO:0000313" key="2">
    <source>
        <dbReference type="Proteomes" id="UP000289738"/>
    </source>
</evidence>
<gene>
    <name evidence="1" type="ORF">Ahy_B01g052855</name>
</gene>
<name>A0A445AQI0_ARAHY</name>
<protein>
    <submittedName>
        <fullName evidence="1">Uncharacterized protein</fullName>
    </submittedName>
</protein>
<organism evidence="1 2">
    <name type="scientific">Arachis hypogaea</name>
    <name type="common">Peanut</name>
    <dbReference type="NCBI Taxonomy" id="3818"/>
    <lineage>
        <taxon>Eukaryota</taxon>
        <taxon>Viridiplantae</taxon>
        <taxon>Streptophyta</taxon>
        <taxon>Embryophyta</taxon>
        <taxon>Tracheophyta</taxon>
        <taxon>Spermatophyta</taxon>
        <taxon>Magnoliopsida</taxon>
        <taxon>eudicotyledons</taxon>
        <taxon>Gunneridae</taxon>
        <taxon>Pentapetalae</taxon>
        <taxon>rosids</taxon>
        <taxon>fabids</taxon>
        <taxon>Fabales</taxon>
        <taxon>Fabaceae</taxon>
        <taxon>Papilionoideae</taxon>
        <taxon>50 kb inversion clade</taxon>
        <taxon>dalbergioids sensu lato</taxon>
        <taxon>Dalbergieae</taxon>
        <taxon>Pterocarpus clade</taxon>
        <taxon>Arachis</taxon>
    </lineage>
</organism>
<comment type="caution">
    <text evidence="1">The sequence shown here is derived from an EMBL/GenBank/DDBJ whole genome shotgun (WGS) entry which is preliminary data.</text>
</comment>
<sequence length="70" mass="8195">MASPIHKPPIFHVDNIWKWDWAKHELKTREGGKKQSIDGCVFILMLIYFHETKFPRPFAPDASPVPWVAH</sequence>
<accession>A0A445AQI0</accession>
<reference evidence="1 2" key="1">
    <citation type="submission" date="2019-01" db="EMBL/GenBank/DDBJ databases">
        <title>Sequencing of cultivated peanut Arachis hypogaea provides insights into genome evolution and oil improvement.</title>
        <authorList>
            <person name="Chen X."/>
        </authorList>
    </citation>
    <scope>NUCLEOTIDE SEQUENCE [LARGE SCALE GENOMIC DNA]</scope>
    <source>
        <strain evidence="2">cv. Fuhuasheng</strain>
        <tissue evidence="1">Leaves</tissue>
    </source>
</reference>
<keyword evidence="2" id="KW-1185">Reference proteome</keyword>
<dbReference type="EMBL" id="SDMP01000011">
    <property type="protein sequence ID" value="RYR28699.1"/>
    <property type="molecule type" value="Genomic_DNA"/>
</dbReference>
<evidence type="ECO:0000313" key="1">
    <source>
        <dbReference type="EMBL" id="RYR28699.1"/>
    </source>
</evidence>